<dbReference type="RefSeq" id="WP_111863958.1">
    <property type="nucleotide sequence ID" value="NZ_QLYX01000003.1"/>
</dbReference>
<organism evidence="3 4">
    <name type="scientific">Actinomadura craniellae</name>
    <dbReference type="NCBI Taxonomy" id="2231787"/>
    <lineage>
        <taxon>Bacteria</taxon>
        <taxon>Bacillati</taxon>
        <taxon>Actinomycetota</taxon>
        <taxon>Actinomycetes</taxon>
        <taxon>Streptosporangiales</taxon>
        <taxon>Thermomonosporaceae</taxon>
        <taxon>Actinomadura</taxon>
    </lineage>
</organism>
<evidence type="ECO:0000313" key="3">
    <source>
        <dbReference type="EMBL" id="RAY15494.1"/>
    </source>
</evidence>
<proteinExistence type="predicted"/>
<reference evidence="3 4" key="1">
    <citation type="submission" date="2018-06" db="EMBL/GenBank/DDBJ databases">
        <title>Actinomadura craniellae sp. nov. isolated from marine sponge Craniella sp.</title>
        <authorList>
            <person name="Li L."/>
            <person name="Xu Q.H."/>
            <person name="Lin H.W."/>
            <person name="Lu Y.H."/>
        </authorList>
    </citation>
    <scope>NUCLEOTIDE SEQUENCE [LARGE SCALE GENOMIC DNA]</scope>
    <source>
        <strain evidence="3 4">LHW63021</strain>
    </source>
</reference>
<dbReference type="AlphaFoldDB" id="A0A365H8N8"/>
<evidence type="ECO:0008006" key="5">
    <source>
        <dbReference type="Google" id="ProtNLM"/>
    </source>
</evidence>
<feature type="transmembrane region" description="Helical" evidence="2">
    <location>
        <begin position="47"/>
        <end position="72"/>
    </location>
</feature>
<dbReference type="Proteomes" id="UP000251891">
    <property type="component" value="Unassembled WGS sequence"/>
</dbReference>
<comment type="caution">
    <text evidence="3">The sequence shown here is derived from an EMBL/GenBank/DDBJ whole genome shotgun (WGS) entry which is preliminary data.</text>
</comment>
<accession>A0A365H8N8</accession>
<evidence type="ECO:0000313" key="4">
    <source>
        <dbReference type="Proteomes" id="UP000251891"/>
    </source>
</evidence>
<dbReference type="OrthoDB" id="3544409at2"/>
<feature type="compositionally biased region" description="Low complexity" evidence="1">
    <location>
        <begin position="7"/>
        <end position="17"/>
    </location>
</feature>
<evidence type="ECO:0000256" key="1">
    <source>
        <dbReference type="SAM" id="MobiDB-lite"/>
    </source>
</evidence>
<keyword evidence="4" id="KW-1185">Reference proteome</keyword>
<dbReference type="EMBL" id="QLYX01000003">
    <property type="protein sequence ID" value="RAY15494.1"/>
    <property type="molecule type" value="Genomic_DNA"/>
</dbReference>
<feature type="region of interest" description="Disordered" evidence="1">
    <location>
        <begin position="1"/>
        <end position="44"/>
    </location>
</feature>
<keyword evidence="2" id="KW-0812">Transmembrane</keyword>
<evidence type="ECO:0000256" key="2">
    <source>
        <dbReference type="SAM" id="Phobius"/>
    </source>
</evidence>
<keyword evidence="2" id="KW-0472">Membrane</keyword>
<name>A0A365H8N8_9ACTN</name>
<feature type="transmembrane region" description="Helical" evidence="2">
    <location>
        <begin position="93"/>
        <end position="119"/>
    </location>
</feature>
<gene>
    <name evidence="3" type="ORF">DPM19_06705</name>
</gene>
<sequence length="125" mass="13075">MSGYGGQPYDQYGQPQGWDPQGQYSPAPDYGYGPPGTPPGGQPTNGAAVGALIANCVLVVFCCGLLAIPGIITSAMAMSRQQTDPESSRTLTLWSWVIFGCNIALSIVLIAVLIIIGAFEDTSTY</sequence>
<keyword evidence="2" id="KW-1133">Transmembrane helix</keyword>
<protein>
    <recommendedName>
        <fullName evidence="5">DUF4190 domain-containing protein</fullName>
    </recommendedName>
</protein>